<protein>
    <recommendedName>
        <fullName evidence="2">Nudix hydrolase domain-containing protein</fullName>
    </recommendedName>
</protein>
<dbReference type="Gene3D" id="3.90.79.10">
    <property type="entry name" value="Nucleoside Triphosphate Pyrophosphohydrolase"/>
    <property type="match status" value="1"/>
</dbReference>
<accession>A0A1F7YR03</accession>
<comment type="caution">
    <text evidence="3">The sequence shown here is derived from an EMBL/GenBank/DDBJ whole genome shotgun (WGS) entry which is preliminary data.</text>
</comment>
<organism evidence="3 4">
    <name type="scientific">Candidatus Woesebacteria bacterium RIFCSPHIGHO2_01_FULL_41_10</name>
    <dbReference type="NCBI Taxonomy" id="1802500"/>
    <lineage>
        <taxon>Bacteria</taxon>
        <taxon>Candidatus Woeseibacteriota</taxon>
    </lineage>
</organism>
<keyword evidence="1" id="KW-0378">Hydrolase</keyword>
<dbReference type="PROSITE" id="PS00893">
    <property type="entry name" value="NUDIX_BOX"/>
    <property type="match status" value="1"/>
</dbReference>
<reference evidence="3 4" key="1">
    <citation type="journal article" date="2016" name="Nat. Commun.">
        <title>Thousands of microbial genomes shed light on interconnected biogeochemical processes in an aquifer system.</title>
        <authorList>
            <person name="Anantharaman K."/>
            <person name="Brown C.T."/>
            <person name="Hug L.A."/>
            <person name="Sharon I."/>
            <person name="Castelle C.J."/>
            <person name="Probst A.J."/>
            <person name="Thomas B.C."/>
            <person name="Singh A."/>
            <person name="Wilkins M.J."/>
            <person name="Karaoz U."/>
            <person name="Brodie E.L."/>
            <person name="Williams K.H."/>
            <person name="Hubbard S.S."/>
            <person name="Banfield J.F."/>
        </authorList>
    </citation>
    <scope>NUCLEOTIDE SEQUENCE [LARGE SCALE GENOMIC DNA]</scope>
</reference>
<dbReference type="SUPFAM" id="SSF55811">
    <property type="entry name" value="Nudix"/>
    <property type="match status" value="1"/>
</dbReference>
<evidence type="ECO:0000313" key="4">
    <source>
        <dbReference type="Proteomes" id="UP000177263"/>
    </source>
</evidence>
<dbReference type="PROSITE" id="PS51462">
    <property type="entry name" value="NUDIX"/>
    <property type="match status" value="1"/>
</dbReference>
<dbReference type="Pfam" id="PF00293">
    <property type="entry name" value="NUDIX"/>
    <property type="match status" value="1"/>
</dbReference>
<evidence type="ECO:0000259" key="2">
    <source>
        <dbReference type="PROSITE" id="PS51462"/>
    </source>
</evidence>
<evidence type="ECO:0000256" key="1">
    <source>
        <dbReference type="ARBA" id="ARBA00022801"/>
    </source>
</evidence>
<dbReference type="InterPro" id="IPR015797">
    <property type="entry name" value="NUDIX_hydrolase-like_dom_sf"/>
</dbReference>
<dbReference type="PANTHER" id="PTHR43736:SF1">
    <property type="entry name" value="DIHYDRONEOPTERIN TRIPHOSPHATE DIPHOSPHATASE"/>
    <property type="match status" value="1"/>
</dbReference>
<dbReference type="EMBL" id="MGGM01000015">
    <property type="protein sequence ID" value="OGM29319.1"/>
    <property type="molecule type" value="Genomic_DNA"/>
</dbReference>
<dbReference type="GO" id="GO:0016787">
    <property type="term" value="F:hydrolase activity"/>
    <property type="evidence" value="ECO:0007669"/>
    <property type="project" value="UniProtKB-KW"/>
</dbReference>
<feature type="domain" description="Nudix hydrolase" evidence="2">
    <location>
        <begin position="82"/>
        <end position="219"/>
    </location>
</feature>
<dbReference type="InterPro" id="IPR036390">
    <property type="entry name" value="WH_DNA-bd_sf"/>
</dbReference>
<dbReference type="InterPro" id="IPR020084">
    <property type="entry name" value="NUDIX_hydrolase_CS"/>
</dbReference>
<name>A0A1F7YR03_9BACT</name>
<dbReference type="PANTHER" id="PTHR43736">
    <property type="entry name" value="ADP-RIBOSE PYROPHOSPHATASE"/>
    <property type="match status" value="1"/>
</dbReference>
<proteinExistence type="predicted"/>
<evidence type="ECO:0000313" key="3">
    <source>
        <dbReference type="EMBL" id="OGM29319.1"/>
    </source>
</evidence>
<dbReference type="InterPro" id="IPR000086">
    <property type="entry name" value="NUDIX_hydrolase_dom"/>
</dbReference>
<sequence length="235" mass="27520">MENEVKLHDYQKALVRKLALGRNLTFNRLLIEGLGSEHMNYHLKRLLEVGFVIKRGTFYTLTDQGKDYSNRLDDAMKTVEKQPKTSVIINAVRKNDKGEIEFLLNKRLREPYFGKVGRMGGKVLFGETTEAAARRELLEESGLIAEKLILEEIYRKIRSRKDGTKVQDVFFYIYFTKNPSGTLINKTDHQENFWITKKELYERRDLDPYDDLLLDERLSPKKFKISENEAEAEGY</sequence>
<dbReference type="SUPFAM" id="SSF46785">
    <property type="entry name" value="Winged helix' DNA-binding domain"/>
    <property type="match status" value="1"/>
</dbReference>
<dbReference type="STRING" id="1802500.A2801_02240"/>
<gene>
    <name evidence="3" type="ORF">A2801_02240</name>
</gene>
<dbReference type="AlphaFoldDB" id="A0A1F7YR03"/>
<dbReference type="Proteomes" id="UP000177263">
    <property type="component" value="Unassembled WGS sequence"/>
</dbReference>